<evidence type="ECO:0000313" key="4">
    <source>
        <dbReference type="Proteomes" id="UP000317369"/>
    </source>
</evidence>
<sequence length="280" mass="30667">MGMPENEFEKKLAKLQFVIEGYGSLLTAYSGGIDSTLIAVVARQVLGKTKGVAVIADSPSLPRYELEEAVAIAARHDIDLVVAKPGEMDDAGYVRNEGDRCYFCKSHLYESVEQVAEMRGTEWVANGTNLDDLGDYRPGLKAAEEAKVVSPLVEAGMDKRDVREIAKLVGIQSWDKPAAACLSSRIPYGVPVTKERLERVEGAERGLRSLGMRAFRVRHHEDVARVELNQDDLVRVVGDVDLRQRVIGVVKAAGYTYVSVDLEGFRSGSGNLVLTINQSE</sequence>
<dbReference type="NCBIfam" id="TIGR00268">
    <property type="entry name" value="ATP-dependent sacrificial sulfur transferase LarE"/>
    <property type="match status" value="1"/>
</dbReference>
<dbReference type="InterPro" id="IPR005232">
    <property type="entry name" value="LarE"/>
</dbReference>
<feature type="active site" description="Nucleophile and sulfur donor" evidence="1">
    <location>
        <position position="181"/>
    </location>
</feature>
<dbReference type="Proteomes" id="UP000317369">
    <property type="component" value="Chromosome"/>
</dbReference>
<dbReference type="Pfam" id="PF02540">
    <property type="entry name" value="NAD_synthase"/>
    <property type="match status" value="1"/>
</dbReference>
<gene>
    <name evidence="3" type="ORF">KS4_17010</name>
</gene>
<evidence type="ECO:0000259" key="2">
    <source>
        <dbReference type="Pfam" id="PF02540"/>
    </source>
</evidence>
<dbReference type="InterPro" id="IPR052188">
    <property type="entry name" value="Ni-pincer_cofactor_biosynth"/>
</dbReference>
<proteinExistence type="predicted"/>
<dbReference type="InterPro" id="IPR014729">
    <property type="entry name" value="Rossmann-like_a/b/a_fold"/>
</dbReference>
<dbReference type="CDD" id="cd01990">
    <property type="entry name" value="LarE-like"/>
    <property type="match status" value="1"/>
</dbReference>
<dbReference type="SUPFAM" id="SSF52402">
    <property type="entry name" value="Adenine nucleotide alpha hydrolases-like"/>
    <property type="match status" value="1"/>
</dbReference>
<dbReference type="Gene3D" id="3.40.50.620">
    <property type="entry name" value="HUPs"/>
    <property type="match status" value="1"/>
</dbReference>
<protein>
    <recommendedName>
        <fullName evidence="2">NAD/GMP synthase domain-containing protein</fullName>
    </recommendedName>
</protein>
<accession>A0A517YTU1</accession>
<dbReference type="PIRSF" id="PIRSF006661">
    <property type="entry name" value="PP-lp_UCP006661"/>
    <property type="match status" value="1"/>
</dbReference>
<dbReference type="OrthoDB" id="9776919at2"/>
<evidence type="ECO:0000313" key="3">
    <source>
        <dbReference type="EMBL" id="QDU33646.1"/>
    </source>
</evidence>
<dbReference type="AlphaFoldDB" id="A0A517YTU1"/>
<dbReference type="EMBL" id="CP036425">
    <property type="protein sequence ID" value="QDU33646.1"/>
    <property type="molecule type" value="Genomic_DNA"/>
</dbReference>
<name>A0A517YTU1_9BACT</name>
<dbReference type="InterPro" id="IPR022310">
    <property type="entry name" value="NAD/GMP_synthase"/>
</dbReference>
<dbReference type="PANTHER" id="PTHR43169">
    <property type="entry name" value="EXSB FAMILY PROTEIN"/>
    <property type="match status" value="1"/>
</dbReference>
<dbReference type="GO" id="GO:0006163">
    <property type="term" value="P:purine nucleotide metabolic process"/>
    <property type="evidence" value="ECO:0007669"/>
    <property type="project" value="UniProtKB-ARBA"/>
</dbReference>
<feature type="domain" description="NAD/GMP synthase" evidence="2">
    <location>
        <begin position="26"/>
        <end position="77"/>
    </location>
</feature>
<keyword evidence="4" id="KW-1185">Reference proteome</keyword>
<evidence type="ECO:0000256" key="1">
    <source>
        <dbReference type="PIRSR" id="PIRSR006661-1"/>
    </source>
</evidence>
<reference evidence="3 4" key="1">
    <citation type="submission" date="2019-02" db="EMBL/GenBank/DDBJ databases">
        <title>Deep-cultivation of Planctomycetes and their phenomic and genomic characterization uncovers novel biology.</title>
        <authorList>
            <person name="Wiegand S."/>
            <person name="Jogler M."/>
            <person name="Boedeker C."/>
            <person name="Pinto D."/>
            <person name="Vollmers J."/>
            <person name="Rivas-Marin E."/>
            <person name="Kohn T."/>
            <person name="Peeters S.H."/>
            <person name="Heuer A."/>
            <person name="Rast P."/>
            <person name="Oberbeckmann S."/>
            <person name="Bunk B."/>
            <person name="Jeske O."/>
            <person name="Meyerdierks A."/>
            <person name="Storesund J.E."/>
            <person name="Kallscheuer N."/>
            <person name="Luecker S."/>
            <person name="Lage O.M."/>
            <person name="Pohl T."/>
            <person name="Merkel B.J."/>
            <person name="Hornburger P."/>
            <person name="Mueller R.-W."/>
            <person name="Bruemmer F."/>
            <person name="Labrenz M."/>
            <person name="Spormann A.M."/>
            <person name="Op den Camp H."/>
            <person name="Overmann J."/>
            <person name="Amann R."/>
            <person name="Jetten M.S.M."/>
            <person name="Mascher T."/>
            <person name="Medema M.H."/>
            <person name="Devos D.P."/>
            <person name="Kaster A.-K."/>
            <person name="Ovreas L."/>
            <person name="Rohde M."/>
            <person name="Galperin M.Y."/>
            <person name="Jogler C."/>
        </authorList>
    </citation>
    <scope>NUCLEOTIDE SEQUENCE [LARGE SCALE GENOMIC DNA]</scope>
    <source>
        <strain evidence="3 4">KS4</strain>
    </source>
</reference>
<dbReference type="PANTHER" id="PTHR43169:SF2">
    <property type="entry name" value="NAD_GMP SYNTHASE DOMAIN-CONTAINING PROTEIN"/>
    <property type="match status" value="1"/>
</dbReference>
<dbReference type="GO" id="GO:0016783">
    <property type="term" value="F:sulfurtransferase activity"/>
    <property type="evidence" value="ECO:0007669"/>
    <property type="project" value="InterPro"/>
</dbReference>
<organism evidence="3 4">
    <name type="scientific">Poriferisphaera corsica</name>
    <dbReference type="NCBI Taxonomy" id="2528020"/>
    <lineage>
        <taxon>Bacteria</taxon>
        <taxon>Pseudomonadati</taxon>
        <taxon>Planctomycetota</taxon>
        <taxon>Phycisphaerae</taxon>
        <taxon>Phycisphaerales</taxon>
        <taxon>Phycisphaeraceae</taxon>
        <taxon>Poriferisphaera</taxon>
    </lineage>
</organism>
<dbReference type="KEGG" id="pcor:KS4_17010"/>